<keyword evidence="5" id="KW-0539">Nucleus</keyword>
<organism evidence="6 7">
    <name type="scientific">Gigaspora rosea</name>
    <dbReference type="NCBI Taxonomy" id="44941"/>
    <lineage>
        <taxon>Eukaryota</taxon>
        <taxon>Fungi</taxon>
        <taxon>Fungi incertae sedis</taxon>
        <taxon>Mucoromycota</taxon>
        <taxon>Glomeromycotina</taxon>
        <taxon>Glomeromycetes</taxon>
        <taxon>Diversisporales</taxon>
        <taxon>Gigasporaceae</taxon>
        <taxon>Gigaspora</taxon>
    </lineage>
</organism>
<dbReference type="PANTHER" id="PTHR46481:SF10">
    <property type="entry name" value="ZINC FINGER BED DOMAIN-CONTAINING PROTEIN 39"/>
    <property type="match status" value="1"/>
</dbReference>
<reference evidence="6 7" key="1">
    <citation type="submission" date="2018-06" db="EMBL/GenBank/DDBJ databases">
        <title>Comparative genomics reveals the genomic features of Rhizophagus irregularis, R. cerebriforme, R. diaphanum and Gigaspora rosea, and their symbiotic lifestyle signature.</title>
        <authorList>
            <person name="Morin E."/>
            <person name="San Clemente H."/>
            <person name="Chen E.C.H."/>
            <person name="De La Providencia I."/>
            <person name="Hainaut M."/>
            <person name="Kuo A."/>
            <person name="Kohler A."/>
            <person name="Murat C."/>
            <person name="Tang N."/>
            <person name="Roy S."/>
            <person name="Loubradou J."/>
            <person name="Henrissat B."/>
            <person name="Grigoriev I.V."/>
            <person name="Corradi N."/>
            <person name="Roux C."/>
            <person name="Martin F.M."/>
        </authorList>
    </citation>
    <scope>NUCLEOTIDE SEQUENCE [LARGE SCALE GENOMIC DNA]</scope>
    <source>
        <strain evidence="6 7">DAOM 194757</strain>
    </source>
</reference>
<proteinExistence type="predicted"/>
<evidence type="ECO:0000256" key="1">
    <source>
        <dbReference type="ARBA" id="ARBA00004123"/>
    </source>
</evidence>
<dbReference type="GO" id="GO:0008270">
    <property type="term" value="F:zinc ion binding"/>
    <property type="evidence" value="ECO:0007669"/>
    <property type="project" value="UniProtKB-KW"/>
</dbReference>
<dbReference type="PANTHER" id="PTHR46481">
    <property type="entry name" value="ZINC FINGER BED DOMAIN-CONTAINING PROTEIN 4"/>
    <property type="match status" value="1"/>
</dbReference>
<evidence type="ECO:0000313" key="6">
    <source>
        <dbReference type="EMBL" id="RIB19633.1"/>
    </source>
</evidence>
<gene>
    <name evidence="6" type="ORF">C2G38_2181379</name>
</gene>
<dbReference type="SUPFAM" id="SSF53098">
    <property type="entry name" value="Ribonuclease H-like"/>
    <property type="match status" value="1"/>
</dbReference>
<dbReference type="AlphaFoldDB" id="A0A397VIF3"/>
<sequence length="129" mass="15259">MNVFGREFEWLLFENHGNTLFHRVICAAHILNLIVKDGLDEVELSIKKVRVSISSILSSQVLFEELKKIFKMKQHPYLVPEYNVSTRWNSTYTMIEKLRKIRDITDIIVTSNLSLKNTYQTDDDWRNLI</sequence>
<name>A0A397VIF3_9GLOM</name>
<accession>A0A397VIF3</accession>
<keyword evidence="4" id="KW-0862">Zinc</keyword>
<evidence type="ECO:0000256" key="3">
    <source>
        <dbReference type="ARBA" id="ARBA00022771"/>
    </source>
</evidence>
<dbReference type="Proteomes" id="UP000266673">
    <property type="component" value="Unassembled WGS sequence"/>
</dbReference>
<keyword evidence="7" id="KW-1185">Reference proteome</keyword>
<dbReference type="GO" id="GO:0005634">
    <property type="term" value="C:nucleus"/>
    <property type="evidence" value="ECO:0007669"/>
    <property type="project" value="UniProtKB-SubCell"/>
</dbReference>
<keyword evidence="2" id="KW-0479">Metal-binding</keyword>
<evidence type="ECO:0000256" key="5">
    <source>
        <dbReference type="ARBA" id="ARBA00023242"/>
    </source>
</evidence>
<comment type="caution">
    <text evidence="6">The sequence shown here is derived from an EMBL/GenBank/DDBJ whole genome shotgun (WGS) entry which is preliminary data.</text>
</comment>
<comment type="subcellular location">
    <subcellularLocation>
        <location evidence="1">Nucleus</location>
    </subcellularLocation>
</comment>
<evidence type="ECO:0000313" key="7">
    <source>
        <dbReference type="Proteomes" id="UP000266673"/>
    </source>
</evidence>
<evidence type="ECO:0000256" key="2">
    <source>
        <dbReference type="ARBA" id="ARBA00022723"/>
    </source>
</evidence>
<keyword evidence="3" id="KW-0863">Zinc-finger</keyword>
<evidence type="ECO:0000256" key="4">
    <source>
        <dbReference type="ARBA" id="ARBA00022833"/>
    </source>
</evidence>
<dbReference type="InterPro" id="IPR052035">
    <property type="entry name" value="ZnF_BED_domain_contain"/>
</dbReference>
<dbReference type="EMBL" id="QKWP01000463">
    <property type="protein sequence ID" value="RIB19633.1"/>
    <property type="molecule type" value="Genomic_DNA"/>
</dbReference>
<dbReference type="InterPro" id="IPR012337">
    <property type="entry name" value="RNaseH-like_sf"/>
</dbReference>
<protein>
    <submittedName>
        <fullName evidence="6">Uncharacterized protein</fullName>
    </submittedName>
</protein>
<dbReference type="OrthoDB" id="2446524at2759"/>